<dbReference type="PANTHER" id="PTHR38567:SF1">
    <property type="entry name" value="DUF4291 DOMAIN-CONTAINING PROTEIN"/>
    <property type="match status" value="1"/>
</dbReference>
<gene>
    <name evidence="1" type="ORF">GCM10023196_081660</name>
</gene>
<dbReference type="InterPro" id="IPR025633">
    <property type="entry name" value="DUF4291"/>
</dbReference>
<organism evidence="1 2">
    <name type="scientific">Actinoallomurus vinaceus</name>
    <dbReference type="NCBI Taxonomy" id="1080074"/>
    <lineage>
        <taxon>Bacteria</taxon>
        <taxon>Bacillati</taxon>
        <taxon>Actinomycetota</taxon>
        <taxon>Actinomycetes</taxon>
        <taxon>Streptosporangiales</taxon>
        <taxon>Thermomonosporaceae</taxon>
        <taxon>Actinoallomurus</taxon>
    </lineage>
</organism>
<dbReference type="EMBL" id="BAABHK010000015">
    <property type="protein sequence ID" value="GAA4635580.1"/>
    <property type="molecule type" value="Genomic_DNA"/>
</dbReference>
<proteinExistence type="predicted"/>
<protein>
    <submittedName>
        <fullName evidence="1">DUF4291 domain-containing protein</fullName>
    </submittedName>
</protein>
<accession>A0ABP8UPK2</accession>
<sequence length="197" mass="23019">MRMHEIRADHDRASIVVYQAYRPEIGRPAAEQGRFVPPFSRTRMTWIKPSFLWLMARSGWARKPGQEVILAVRISREGWEEALSQAVLTHADRRIYRDSVEWRAAFKHARVHVQWDPERTLHGQPLDGRSIQVGLSRHVIDRYADEWILDIQDMTPLVRKIHRLVHDGETAKAKALLPRERVYPLEPEIARRIGADV</sequence>
<keyword evidence="2" id="KW-1185">Reference proteome</keyword>
<evidence type="ECO:0000313" key="1">
    <source>
        <dbReference type="EMBL" id="GAA4635580.1"/>
    </source>
</evidence>
<dbReference type="Pfam" id="PF14124">
    <property type="entry name" value="DUF4291"/>
    <property type="match status" value="1"/>
</dbReference>
<dbReference type="PANTHER" id="PTHR38567">
    <property type="entry name" value="DUF4291 DOMAIN-CONTAINING PROTEIN"/>
    <property type="match status" value="1"/>
</dbReference>
<evidence type="ECO:0000313" key="2">
    <source>
        <dbReference type="Proteomes" id="UP001501442"/>
    </source>
</evidence>
<reference evidence="2" key="1">
    <citation type="journal article" date="2019" name="Int. J. Syst. Evol. Microbiol.">
        <title>The Global Catalogue of Microorganisms (GCM) 10K type strain sequencing project: providing services to taxonomists for standard genome sequencing and annotation.</title>
        <authorList>
            <consortium name="The Broad Institute Genomics Platform"/>
            <consortium name="The Broad Institute Genome Sequencing Center for Infectious Disease"/>
            <person name="Wu L."/>
            <person name="Ma J."/>
        </authorList>
    </citation>
    <scope>NUCLEOTIDE SEQUENCE [LARGE SCALE GENOMIC DNA]</scope>
    <source>
        <strain evidence="2">JCM 17939</strain>
    </source>
</reference>
<comment type="caution">
    <text evidence="1">The sequence shown here is derived from an EMBL/GenBank/DDBJ whole genome shotgun (WGS) entry which is preliminary data.</text>
</comment>
<name>A0ABP8UPK2_9ACTN</name>
<dbReference type="Proteomes" id="UP001501442">
    <property type="component" value="Unassembled WGS sequence"/>
</dbReference>